<gene>
    <name evidence="2" type="ORF">CCS01_21665</name>
</gene>
<evidence type="ECO:0000259" key="1">
    <source>
        <dbReference type="Pfam" id="PF13480"/>
    </source>
</evidence>
<evidence type="ECO:0000313" key="2">
    <source>
        <dbReference type="EMBL" id="PPQ29428.1"/>
    </source>
</evidence>
<dbReference type="InterPro" id="IPR038740">
    <property type="entry name" value="BioF2-like_GNAT_dom"/>
</dbReference>
<accession>A0A2S6N492</accession>
<evidence type="ECO:0000313" key="3">
    <source>
        <dbReference type="Proteomes" id="UP000239724"/>
    </source>
</evidence>
<dbReference type="AlphaFoldDB" id="A0A2S6N492"/>
<sequence length="395" mass="43251">MTRMARIGVTSCRMPRTGRQATTPCTNGSACCIISGSAERMEIETTAVLGGLAPEALALLDGATGLFSGRAWWEVVLAHGLPADAKPCFVTLRAGDAVVALVPMLRQGGRLAGLTTPYTCDYAPLFAAGAEQASRVAAMAAFARFCRGSGVTRLDALPAEWDGLPDLRAGARRAWLWPLRFDHFGNWHEDVSGLGWAAYLRERPGALRETIRRRLRRAEAVPGARFALLAQPAEMDRAAEAFESVYRRSWKEPEPYPAFNVALMRAMAAAGALRFGLWSIGDVPVAVQMWVVMHRRAIVLKLAHDEAYKAHSPGTVLTALMLRHLLDHEDVAEIDFGRGDDGYKQDWARQRRQRIGVLLVAPWRLRGALALLRHFGGRVAGLLRASARRLAPTGR</sequence>
<protein>
    <recommendedName>
        <fullName evidence="1">BioF2-like acetyltransferase domain-containing protein</fullName>
    </recommendedName>
</protein>
<dbReference type="Gene3D" id="3.40.630.30">
    <property type="match status" value="1"/>
</dbReference>
<dbReference type="SUPFAM" id="SSF55729">
    <property type="entry name" value="Acyl-CoA N-acyltransferases (Nat)"/>
    <property type="match status" value="1"/>
</dbReference>
<dbReference type="Pfam" id="PF13480">
    <property type="entry name" value="Acetyltransf_6"/>
    <property type="match status" value="1"/>
</dbReference>
<proteinExistence type="predicted"/>
<name>A0A2S6N492_RHOGL</name>
<feature type="domain" description="BioF2-like acetyltransferase" evidence="1">
    <location>
        <begin position="207"/>
        <end position="345"/>
    </location>
</feature>
<dbReference type="EMBL" id="NHRY01000227">
    <property type="protein sequence ID" value="PPQ29428.1"/>
    <property type="molecule type" value="Genomic_DNA"/>
</dbReference>
<keyword evidence="3" id="KW-1185">Reference proteome</keyword>
<dbReference type="Proteomes" id="UP000239724">
    <property type="component" value="Unassembled WGS sequence"/>
</dbReference>
<comment type="caution">
    <text evidence="2">The sequence shown here is derived from an EMBL/GenBank/DDBJ whole genome shotgun (WGS) entry which is preliminary data.</text>
</comment>
<organism evidence="2 3">
    <name type="scientific">Rhodopila globiformis</name>
    <name type="common">Rhodopseudomonas globiformis</name>
    <dbReference type="NCBI Taxonomy" id="1071"/>
    <lineage>
        <taxon>Bacteria</taxon>
        <taxon>Pseudomonadati</taxon>
        <taxon>Pseudomonadota</taxon>
        <taxon>Alphaproteobacteria</taxon>
        <taxon>Acetobacterales</taxon>
        <taxon>Acetobacteraceae</taxon>
        <taxon>Rhodopila</taxon>
    </lineage>
</organism>
<reference evidence="2 3" key="1">
    <citation type="journal article" date="2018" name="Arch. Microbiol.">
        <title>New insights into the metabolic potential of the phototrophic purple bacterium Rhodopila globiformis DSM 161(T) from its draft genome sequence and evidence for a vanadium-dependent nitrogenase.</title>
        <authorList>
            <person name="Imhoff J.F."/>
            <person name="Rahn T."/>
            <person name="Kunzel S."/>
            <person name="Neulinger S.C."/>
        </authorList>
    </citation>
    <scope>NUCLEOTIDE SEQUENCE [LARGE SCALE GENOMIC DNA]</scope>
    <source>
        <strain evidence="2 3">DSM 161</strain>
    </source>
</reference>
<dbReference type="InterPro" id="IPR016181">
    <property type="entry name" value="Acyl_CoA_acyltransferase"/>
</dbReference>